<sequence>MIRQYRSMYNTQARSCRENYIKLDLLPSHSRRNYRQSLRITLGVLKTYTRMLSGLKLCYCLLIGLHLCFLSAASPHLCQENRYLDNITGAVGSSGNITMCIASRCPTDQCFTVRIYKQTSDMPAPGHSSDVQDVPTFKFNHTWVKNATSSRHHFLFLEIYKITQADYGVWNVVISENRQRNLTFSILVLNPDTASSMTFKFRSTKASNELSIDLMCSVGQYPKDVAIRRLGDSKFLQRKTFNPKNVQKTLTLKVEISPALCLDMTTYECISQSHQHQESLVHLEVPIEKCPVRLCKGQPQRFTRHSHLGGTAHITLCVVAYPNISNTILLDSIEYDIANTSWIDVFKNGSVVYTYVRITKHQLGHDDFRNYSVEIRSLLNDSVKVNFQLLKQKAPAVTCSNASTFCVLKEPGNLMIIYAQKDLTIRSGQSVRHLFEPAQEEAIVNVLMNRSLPTETLQVELWKAKSHESTIQGDNWVYLGNSSGLKFCCDQGMLCSWSHSDHKVNLEKQNAPSACYRLETNAAAPKETFVSLYTLTMSKKQYLVSTSVTSRTTISDSTQIDDITVIGVVSGIIAILIICCIIAAIMILKSRKGEKDTERENYLFVTEPVYDRPVYGRPVDNT</sequence>
<evidence type="ECO:0000313" key="3">
    <source>
        <dbReference type="RefSeq" id="XP_013061360.2"/>
    </source>
</evidence>
<gene>
    <name evidence="3" type="primary">LOC106050860</name>
</gene>
<evidence type="ECO:0000313" key="2">
    <source>
        <dbReference type="Proteomes" id="UP001165740"/>
    </source>
</evidence>
<protein>
    <submittedName>
        <fullName evidence="3">Uncharacterized protein LOC106050860 isoform X1</fullName>
    </submittedName>
</protein>
<dbReference type="GeneID" id="106050860"/>
<organism evidence="2 3">
    <name type="scientific">Biomphalaria glabrata</name>
    <name type="common">Bloodfluke planorb</name>
    <name type="synonym">Freshwater snail</name>
    <dbReference type="NCBI Taxonomy" id="6526"/>
    <lineage>
        <taxon>Eukaryota</taxon>
        <taxon>Metazoa</taxon>
        <taxon>Spiralia</taxon>
        <taxon>Lophotrochozoa</taxon>
        <taxon>Mollusca</taxon>
        <taxon>Gastropoda</taxon>
        <taxon>Heterobranchia</taxon>
        <taxon>Euthyneura</taxon>
        <taxon>Panpulmonata</taxon>
        <taxon>Hygrophila</taxon>
        <taxon>Lymnaeoidea</taxon>
        <taxon>Planorbidae</taxon>
        <taxon>Biomphalaria</taxon>
    </lineage>
</organism>
<proteinExistence type="predicted"/>
<accession>A0A9U8DUB8</accession>
<dbReference type="KEGG" id="bgt:106050860"/>
<dbReference type="RefSeq" id="XP_013061360.2">
    <property type="nucleotide sequence ID" value="XM_013205906.2"/>
</dbReference>
<dbReference type="OrthoDB" id="6102794at2759"/>
<feature type="transmembrane region" description="Helical" evidence="1">
    <location>
        <begin position="57"/>
        <end position="77"/>
    </location>
</feature>
<feature type="transmembrane region" description="Helical" evidence="1">
    <location>
        <begin position="563"/>
        <end position="588"/>
    </location>
</feature>
<name>A0A9U8DUB8_BIOGL</name>
<dbReference type="Proteomes" id="UP001165740">
    <property type="component" value="Chromosome 14"/>
</dbReference>
<keyword evidence="1" id="KW-0472">Membrane</keyword>
<evidence type="ECO:0000256" key="1">
    <source>
        <dbReference type="SAM" id="Phobius"/>
    </source>
</evidence>
<keyword evidence="1" id="KW-0812">Transmembrane</keyword>
<keyword evidence="1" id="KW-1133">Transmembrane helix</keyword>
<dbReference type="AlphaFoldDB" id="A0A9U8DUB8"/>
<keyword evidence="2" id="KW-1185">Reference proteome</keyword>
<reference evidence="3" key="1">
    <citation type="submission" date="2025-08" db="UniProtKB">
        <authorList>
            <consortium name="RefSeq"/>
        </authorList>
    </citation>
    <scope>IDENTIFICATION</scope>
</reference>